<keyword evidence="1" id="KW-0812">Transmembrane</keyword>
<evidence type="ECO:0000313" key="2">
    <source>
        <dbReference type="EMBL" id="ADE36617.1"/>
    </source>
</evidence>
<feature type="transmembrane region" description="Helical" evidence="1">
    <location>
        <begin position="61"/>
        <end position="81"/>
    </location>
</feature>
<dbReference type="STRING" id="547558.Mmah_1110"/>
<dbReference type="KEGG" id="mmh:Mmah_1110"/>
<keyword evidence="1" id="KW-1133">Transmembrane helix</keyword>
<gene>
    <name evidence="2" type="ordered locus">Mmah_1110</name>
</gene>
<dbReference type="AlphaFoldDB" id="D5EBR6"/>
<accession>D5EBR6</accession>
<sequence length="131" mass="15037">MDADDRAFNLFQMEWERGRNLETKAKYIATISSVIIGFFLTSLSIVLTETLEAITHSQNNIGIWSFAFIVLALFCLFFSIYESALMFVRSKIYINEKSAIDQLFEWDNGDAQTSTENTFIDQIGVQLKKVQ</sequence>
<name>D5EBR6_METMS</name>
<feature type="transmembrane region" description="Helical" evidence="1">
    <location>
        <begin position="27"/>
        <end position="46"/>
    </location>
</feature>
<organism evidence="2 3">
    <name type="scientific">Methanohalophilus mahii (strain ATCC 35705 / DSM 5219 / SLP)</name>
    <dbReference type="NCBI Taxonomy" id="547558"/>
    <lineage>
        <taxon>Archaea</taxon>
        <taxon>Methanobacteriati</taxon>
        <taxon>Methanobacteriota</taxon>
        <taxon>Stenosarchaea group</taxon>
        <taxon>Methanomicrobia</taxon>
        <taxon>Methanosarcinales</taxon>
        <taxon>Methanosarcinaceae</taxon>
        <taxon>Methanohalophilus</taxon>
    </lineage>
</organism>
<keyword evidence="3" id="KW-1185">Reference proteome</keyword>
<dbReference type="Proteomes" id="UP000001059">
    <property type="component" value="Chromosome"/>
</dbReference>
<evidence type="ECO:0000313" key="3">
    <source>
        <dbReference type="Proteomes" id="UP000001059"/>
    </source>
</evidence>
<dbReference type="EMBL" id="CP001994">
    <property type="protein sequence ID" value="ADE36617.1"/>
    <property type="molecule type" value="Genomic_DNA"/>
</dbReference>
<proteinExistence type="predicted"/>
<keyword evidence="1" id="KW-0472">Membrane</keyword>
<dbReference type="HOGENOM" id="CLU_1922824_0_0_2"/>
<protein>
    <submittedName>
        <fullName evidence="2">Uncharacterized protein</fullName>
    </submittedName>
</protein>
<reference evidence="2 3" key="1">
    <citation type="submission" date="2010-03" db="EMBL/GenBank/DDBJ databases">
        <title>The complete genome of Methanohalophilus mahii DSM 5219.</title>
        <authorList>
            <consortium name="US DOE Joint Genome Institute (JGI-PGF)"/>
            <person name="Lucas S."/>
            <person name="Copeland A."/>
            <person name="Lapidus A."/>
            <person name="Glavina del Rio T."/>
            <person name="Dalin E."/>
            <person name="Tice H."/>
            <person name="Bruce D."/>
            <person name="Goodwin L."/>
            <person name="Pitluck S."/>
            <person name="Kyrpides N."/>
            <person name="Mavromatis K."/>
            <person name="Ivanova N."/>
            <person name="Lykidis A."/>
            <person name="Saunders E."/>
            <person name="Brettin T."/>
            <person name="Detter J.C."/>
            <person name="Han C."/>
            <person name="Land M."/>
            <person name="Hauser L."/>
            <person name="Markowitz V."/>
            <person name="Cheng J.-F."/>
            <person name="Hugenholtz P."/>
            <person name="Woyke T."/>
            <person name="Wu D."/>
            <person name="Spring S."/>
            <person name="Schneider S."/>
            <person name="Schroeder M."/>
            <person name="Klenk H.-P."/>
            <person name="Eisen J.A."/>
        </authorList>
    </citation>
    <scope>NUCLEOTIDE SEQUENCE [LARGE SCALE GENOMIC DNA]</scope>
    <source>
        <strain evidence="3">ATCC 35705 / DSM 5219 / SLP</strain>
    </source>
</reference>
<evidence type="ECO:0000256" key="1">
    <source>
        <dbReference type="SAM" id="Phobius"/>
    </source>
</evidence>